<comment type="subcellular location">
    <subcellularLocation>
        <location evidence="1">Cell surface</location>
    </subcellularLocation>
</comment>
<sequence length="149" mass="17424">MKTMRKESGFTLIEMLIVLTIINVLLMLSIPKMDRLVEKKQTDYFIEQFKDDMLYAQQYAMTHKSSVIIVFYDQQPVYRITEESVFGRILLHRSYSDKLQIQPVTLQSPLIFLPNGNVNKSGTILVTYGKQTYKIVFLLGKGRFYVQKL</sequence>
<dbReference type="SUPFAM" id="SSF54523">
    <property type="entry name" value="Pili subunits"/>
    <property type="match status" value="1"/>
</dbReference>
<keyword evidence="3" id="KW-1133">Transmembrane helix</keyword>
<dbReference type="Gene3D" id="3.30.700.10">
    <property type="entry name" value="Glycoprotein, Type 4 Pilin"/>
    <property type="match status" value="1"/>
</dbReference>
<dbReference type="NCBIfam" id="TIGR02532">
    <property type="entry name" value="IV_pilin_GFxxxE"/>
    <property type="match status" value="1"/>
</dbReference>
<feature type="transmembrane region" description="Helical" evidence="3">
    <location>
        <begin position="12"/>
        <end position="30"/>
    </location>
</feature>
<keyword evidence="3" id="KW-0812">Transmembrane</keyword>
<keyword evidence="5" id="KW-1185">Reference proteome</keyword>
<name>A0A327YPG0_9BACL</name>
<dbReference type="InterPro" id="IPR012902">
    <property type="entry name" value="N_methyl_site"/>
</dbReference>
<evidence type="ECO:0000256" key="1">
    <source>
        <dbReference type="ARBA" id="ARBA00004241"/>
    </source>
</evidence>
<evidence type="ECO:0000313" key="4">
    <source>
        <dbReference type="EMBL" id="RAK22371.1"/>
    </source>
</evidence>
<organism evidence="4 5">
    <name type="scientific">Paranoxybacillus vitaminiphilus</name>
    <dbReference type="NCBI Taxonomy" id="581036"/>
    <lineage>
        <taxon>Bacteria</taxon>
        <taxon>Bacillati</taxon>
        <taxon>Bacillota</taxon>
        <taxon>Bacilli</taxon>
        <taxon>Bacillales</taxon>
        <taxon>Anoxybacillaceae</taxon>
        <taxon>Paranoxybacillus</taxon>
    </lineage>
</organism>
<dbReference type="InterPro" id="IPR016785">
    <property type="entry name" value="ComGD"/>
</dbReference>
<gene>
    <name evidence="4" type="ORF">B0I26_102365</name>
</gene>
<dbReference type="PIRSF" id="PIRSF021292">
    <property type="entry name" value="Competence_ComGD"/>
    <property type="match status" value="1"/>
</dbReference>
<dbReference type="GO" id="GO:0009986">
    <property type="term" value="C:cell surface"/>
    <property type="evidence" value="ECO:0007669"/>
    <property type="project" value="UniProtKB-SubCell"/>
</dbReference>
<evidence type="ECO:0000313" key="5">
    <source>
        <dbReference type="Proteomes" id="UP000248555"/>
    </source>
</evidence>
<keyword evidence="3" id="KW-0472">Membrane</keyword>
<dbReference type="Pfam" id="PF07963">
    <property type="entry name" value="N_methyl"/>
    <property type="match status" value="1"/>
</dbReference>
<dbReference type="NCBIfam" id="NF040982">
    <property type="entry name" value="ComGD"/>
    <property type="match status" value="1"/>
</dbReference>
<comment type="caution">
    <text evidence="4">The sequence shown here is derived from an EMBL/GenBank/DDBJ whole genome shotgun (WGS) entry which is preliminary data.</text>
</comment>
<dbReference type="AlphaFoldDB" id="A0A327YPG0"/>
<accession>A0A327YPG0</accession>
<dbReference type="EMBL" id="QLMH01000002">
    <property type="protein sequence ID" value="RAK22371.1"/>
    <property type="molecule type" value="Genomic_DNA"/>
</dbReference>
<proteinExistence type="predicted"/>
<dbReference type="OrthoDB" id="1653576at2"/>
<dbReference type="Proteomes" id="UP000248555">
    <property type="component" value="Unassembled WGS sequence"/>
</dbReference>
<evidence type="ECO:0000256" key="2">
    <source>
        <dbReference type="ARBA" id="ARBA00023287"/>
    </source>
</evidence>
<dbReference type="GO" id="GO:0030420">
    <property type="term" value="P:establishment of competence for transformation"/>
    <property type="evidence" value="ECO:0007669"/>
    <property type="project" value="UniProtKB-KW"/>
</dbReference>
<evidence type="ECO:0000256" key="3">
    <source>
        <dbReference type="SAM" id="Phobius"/>
    </source>
</evidence>
<keyword evidence="2" id="KW-0178">Competence</keyword>
<reference evidence="4 5" key="1">
    <citation type="submission" date="2018-06" db="EMBL/GenBank/DDBJ databases">
        <title>Genomic Encyclopedia of Type Strains, Phase III (KMG-III): the genomes of soil and plant-associated and newly described type strains.</title>
        <authorList>
            <person name="Whitman W."/>
        </authorList>
    </citation>
    <scope>NUCLEOTIDE SEQUENCE [LARGE SCALE GENOMIC DNA]</scope>
    <source>
        <strain evidence="4 5">CGMCC 1.8979</strain>
    </source>
</reference>
<dbReference type="InterPro" id="IPR045584">
    <property type="entry name" value="Pilin-like"/>
</dbReference>
<protein>
    <submittedName>
        <fullName evidence="4">Competence protein ComGD</fullName>
    </submittedName>
</protein>